<dbReference type="EC" id="2.7.6.3" evidence="3"/>
<keyword evidence="6" id="KW-0547">Nucleotide-binding</keyword>
<dbReference type="PROSITE" id="PS00794">
    <property type="entry name" value="HPPK"/>
    <property type="match status" value="1"/>
</dbReference>
<dbReference type="Gene3D" id="3.30.70.560">
    <property type="entry name" value="7,8-Dihydro-6-hydroxymethylpterin-pyrophosphokinase HPPK"/>
    <property type="match status" value="1"/>
</dbReference>
<evidence type="ECO:0000256" key="7">
    <source>
        <dbReference type="ARBA" id="ARBA00022777"/>
    </source>
</evidence>
<dbReference type="GO" id="GO:0046654">
    <property type="term" value="P:tetrahydrofolate biosynthetic process"/>
    <property type="evidence" value="ECO:0007669"/>
    <property type="project" value="UniProtKB-UniPathway"/>
</dbReference>
<dbReference type="Proteomes" id="UP000001052">
    <property type="component" value="Chromosome"/>
</dbReference>
<evidence type="ECO:0000256" key="8">
    <source>
        <dbReference type="ARBA" id="ARBA00022840"/>
    </source>
</evidence>
<dbReference type="AlphaFoldDB" id="C8X2I9"/>
<keyword evidence="7" id="KW-0418">Kinase</keyword>
<evidence type="ECO:0000256" key="12">
    <source>
        <dbReference type="ARBA" id="ARBA00033413"/>
    </source>
</evidence>
<dbReference type="InterPro" id="IPR000550">
    <property type="entry name" value="Hppk"/>
</dbReference>
<evidence type="ECO:0000256" key="9">
    <source>
        <dbReference type="ARBA" id="ARBA00022909"/>
    </source>
</evidence>
<dbReference type="GO" id="GO:0046656">
    <property type="term" value="P:folic acid biosynthetic process"/>
    <property type="evidence" value="ECO:0007669"/>
    <property type="project" value="UniProtKB-KW"/>
</dbReference>
<dbReference type="eggNOG" id="COG0801">
    <property type="taxonomic scope" value="Bacteria"/>
</dbReference>
<evidence type="ECO:0000256" key="1">
    <source>
        <dbReference type="ARBA" id="ARBA00005051"/>
    </source>
</evidence>
<dbReference type="GO" id="GO:0003848">
    <property type="term" value="F:2-amino-4-hydroxy-6-hydroxymethyldihydropteridine diphosphokinase activity"/>
    <property type="evidence" value="ECO:0007669"/>
    <property type="project" value="UniProtKB-EC"/>
</dbReference>
<gene>
    <name evidence="14" type="ordered locus">Dret_1348</name>
</gene>
<keyword evidence="15" id="KW-1185">Reference proteome</keyword>
<sequence length="174" mass="20208">MTEHLLDAFIGLGSNLGAPLDALNRARRELETIPGWRSHSWSSVYWTEPVGYREQNWFANQVAWLEVPERSTPQSVVQTLLEIEHHLGRVREERWGPRCIDLDLLFLGQWVTTTAEATVPHPYLHQRAFVLVPLAEIAPDRMVPKLNESANQLLERIEYIRKGNRIWQKPKVQL</sequence>
<dbReference type="PANTHER" id="PTHR43071">
    <property type="entry name" value="2-AMINO-4-HYDROXY-6-HYDROXYMETHYLDIHYDROPTERIDINE PYROPHOSPHOKINASE"/>
    <property type="match status" value="1"/>
</dbReference>
<keyword evidence="5 14" id="KW-0808">Transferase</keyword>
<proteinExistence type="inferred from homology"/>
<dbReference type="GO" id="GO:0005524">
    <property type="term" value="F:ATP binding"/>
    <property type="evidence" value="ECO:0007669"/>
    <property type="project" value="UniProtKB-KW"/>
</dbReference>
<evidence type="ECO:0000256" key="2">
    <source>
        <dbReference type="ARBA" id="ARBA00005810"/>
    </source>
</evidence>
<comment type="pathway">
    <text evidence="1">Cofactor biosynthesis; tetrahydrofolate biosynthesis; 2-amino-4-hydroxy-6-hydroxymethyl-7,8-dihydropteridine diphosphate from 7,8-dihydroneopterin triphosphate: step 4/4.</text>
</comment>
<dbReference type="NCBIfam" id="TIGR01498">
    <property type="entry name" value="folK"/>
    <property type="match status" value="1"/>
</dbReference>
<reference evidence="15" key="1">
    <citation type="submission" date="2009-09" db="EMBL/GenBank/DDBJ databases">
        <title>The complete chromosome of Desulfohalobium retbaense DSM 5692.</title>
        <authorList>
            <consortium name="US DOE Joint Genome Institute (JGI-PGF)"/>
            <person name="Lucas S."/>
            <person name="Copeland A."/>
            <person name="Lapidus A."/>
            <person name="Glavina del Rio T."/>
            <person name="Dalin E."/>
            <person name="Tice H."/>
            <person name="Bruce D."/>
            <person name="Goodwin L."/>
            <person name="Pitluck S."/>
            <person name="Kyrpides N."/>
            <person name="Mavromatis K."/>
            <person name="Ivanova N."/>
            <person name="Mikhailova N."/>
            <person name="Munk A.C."/>
            <person name="Brettin T."/>
            <person name="Detter J.C."/>
            <person name="Han C."/>
            <person name="Tapia R."/>
            <person name="Larimer F."/>
            <person name="Land M."/>
            <person name="Hauser L."/>
            <person name="Markowitz V."/>
            <person name="Cheng J.-F."/>
            <person name="Hugenholtz P."/>
            <person name="Woyke T."/>
            <person name="Wu D."/>
            <person name="Spring S."/>
            <person name="Klenk H.-P."/>
            <person name="Eisen J.A."/>
        </authorList>
    </citation>
    <scope>NUCLEOTIDE SEQUENCE [LARGE SCALE GENOMIC DNA]</scope>
    <source>
        <strain evidence="15">DSM 5692</strain>
    </source>
</reference>
<evidence type="ECO:0000256" key="11">
    <source>
        <dbReference type="ARBA" id="ARBA00029766"/>
    </source>
</evidence>
<comment type="similarity">
    <text evidence="2">Belongs to the HPPK family.</text>
</comment>
<evidence type="ECO:0000256" key="4">
    <source>
        <dbReference type="ARBA" id="ARBA00016218"/>
    </source>
</evidence>
<feature type="domain" description="7,8-dihydro-6-hydroxymethylpterin-pyrophosphokinase" evidence="13">
    <location>
        <begin position="94"/>
        <end position="105"/>
    </location>
</feature>
<comment type="function">
    <text evidence="10">Catalyzes the transfer of pyrophosphate from adenosine triphosphate (ATP) to 6-hydroxymethyl-7,8-dihydropterin, an enzymatic step in folate biosynthesis pathway.</text>
</comment>
<dbReference type="STRING" id="485915.Dret_1348"/>
<protein>
    <recommendedName>
        <fullName evidence="4">2-amino-4-hydroxy-6-hydroxymethyldihydropteridine pyrophosphokinase</fullName>
        <ecNumber evidence="3">2.7.6.3</ecNumber>
    </recommendedName>
    <alternativeName>
        <fullName evidence="11">6-hydroxymethyl-7,8-dihydropterin pyrophosphokinase</fullName>
    </alternativeName>
    <alternativeName>
        <fullName evidence="12">7,8-dihydro-6-hydroxymethylpterin-pyrophosphokinase</fullName>
    </alternativeName>
</protein>
<name>C8X2I9_DESRD</name>
<dbReference type="EMBL" id="CP001734">
    <property type="protein sequence ID" value="ACV68636.1"/>
    <property type="molecule type" value="Genomic_DNA"/>
</dbReference>
<dbReference type="SUPFAM" id="SSF55083">
    <property type="entry name" value="6-hydroxymethyl-7,8-dihydropterin pyrophosphokinase, HPPK"/>
    <property type="match status" value="1"/>
</dbReference>
<dbReference type="PANTHER" id="PTHR43071:SF1">
    <property type="entry name" value="2-AMINO-4-HYDROXY-6-HYDROXYMETHYLDIHYDROPTERIDINE PYROPHOSPHOKINASE"/>
    <property type="match status" value="1"/>
</dbReference>
<dbReference type="OrthoDB" id="9808041at2"/>
<keyword evidence="9" id="KW-0289">Folate biosynthesis</keyword>
<dbReference type="RefSeq" id="WP_015751783.1">
    <property type="nucleotide sequence ID" value="NC_013223.1"/>
</dbReference>
<organism evidence="14 15">
    <name type="scientific">Desulfohalobium retbaense (strain ATCC 49708 / DSM 5692 / JCM 16813 / HR100)</name>
    <dbReference type="NCBI Taxonomy" id="485915"/>
    <lineage>
        <taxon>Bacteria</taxon>
        <taxon>Pseudomonadati</taxon>
        <taxon>Thermodesulfobacteriota</taxon>
        <taxon>Desulfovibrionia</taxon>
        <taxon>Desulfovibrionales</taxon>
        <taxon>Desulfohalobiaceae</taxon>
        <taxon>Desulfohalobium</taxon>
    </lineage>
</organism>
<evidence type="ECO:0000256" key="5">
    <source>
        <dbReference type="ARBA" id="ARBA00022679"/>
    </source>
</evidence>
<evidence type="ECO:0000256" key="3">
    <source>
        <dbReference type="ARBA" id="ARBA00013253"/>
    </source>
</evidence>
<reference evidence="14 15" key="2">
    <citation type="journal article" date="2010" name="Stand. Genomic Sci.">
        <title>Complete genome sequence of Desulfohalobium retbaense type strain (HR(100)).</title>
        <authorList>
            <person name="Spring S."/>
            <person name="Nolan M."/>
            <person name="Lapidus A."/>
            <person name="Glavina Del Rio T."/>
            <person name="Copeland A."/>
            <person name="Tice H."/>
            <person name="Cheng J.F."/>
            <person name="Lucas S."/>
            <person name="Land M."/>
            <person name="Chen F."/>
            <person name="Bruce D."/>
            <person name="Goodwin L."/>
            <person name="Pitluck S."/>
            <person name="Ivanova N."/>
            <person name="Mavromatis K."/>
            <person name="Mikhailova N."/>
            <person name="Pati A."/>
            <person name="Chen A."/>
            <person name="Palaniappan K."/>
            <person name="Hauser L."/>
            <person name="Chang Y.J."/>
            <person name="Jeffries C.D."/>
            <person name="Munk C."/>
            <person name="Kiss H."/>
            <person name="Chain P."/>
            <person name="Han C."/>
            <person name="Brettin T."/>
            <person name="Detter J.C."/>
            <person name="Schuler E."/>
            <person name="Goker M."/>
            <person name="Rohde M."/>
            <person name="Bristow J."/>
            <person name="Eisen J.A."/>
            <person name="Markowitz V."/>
            <person name="Hugenholtz P."/>
            <person name="Kyrpides N.C."/>
            <person name="Klenk H.P."/>
        </authorList>
    </citation>
    <scope>NUCLEOTIDE SEQUENCE [LARGE SCALE GENOMIC DNA]</scope>
    <source>
        <strain evidence="14 15">DSM 5692</strain>
    </source>
</reference>
<dbReference type="Pfam" id="PF01288">
    <property type="entry name" value="HPPK"/>
    <property type="match status" value="1"/>
</dbReference>
<dbReference type="UniPathway" id="UPA00077">
    <property type="reaction ID" value="UER00155"/>
</dbReference>
<dbReference type="CDD" id="cd00483">
    <property type="entry name" value="HPPK"/>
    <property type="match status" value="1"/>
</dbReference>
<dbReference type="GO" id="GO:0016301">
    <property type="term" value="F:kinase activity"/>
    <property type="evidence" value="ECO:0007669"/>
    <property type="project" value="UniProtKB-KW"/>
</dbReference>
<keyword evidence="8" id="KW-0067">ATP-binding</keyword>
<accession>C8X2I9</accession>
<evidence type="ECO:0000313" key="14">
    <source>
        <dbReference type="EMBL" id="ACV68636.1"/>
    </source>
</evidence>
<evidence type="ECO:0000313" key="15">
    <source>
        <dbReference type="Proteomes" id="UP000001052"/>
    </source>
</evidence>
<evidence type="ECO:0000259" key="13">
    <source>
        <dbReference type="PROSITE" id="PS00794"/>
    </source>
</evidence>
<dbReference type="KEGG" id="drt:Dret_1348"/>
<evidence type="ECO:0000256" key="10">
    <source>
        <dbReference type="ARBA" id="ARBA00029409"/>
    </source>
</evidence>
<dbReference type="InterPro" id="IPR035907">
    <property type="entry name" value="Hppk_sf"/>
</dbReference>
<dbReference type="HOGENOM" id="CLU_097916_1_1_7"/>
<evidence type="ECO:0000256" key="6">
    <source>
        <dbReference type="ARBA" id="ARBA00022741"/>
    </source>
</evidence>